<sequence>MQVSQSTRSQVEKMNSLTNGNGWKYSNENFDRNTLIVRWWVYWSGWLDEQFLEHDPIEFLKVPVKYKCWGKGVQDNDRNVVMFKY</sequence>
<gene>
    <name evidence="2" type="ORF">SAGEFAYGE_279</name>
</gene>
<evidence type="ECO:0000256" key="1">
    <source>
        <dbReference type="SAM" id="MobiDB-lite"/>
    </source>
</evidence>
<protein>
    <submittedName>
        <fullName evidence="2">Uncharacterized protein</fullName>
    </submittedName>
</protein>
<reference evidence="3" key="1">
    <citation type="submission" date="2016-02" db="EMBL/GenBank/DDBJ databases">
        <authorList>
            <person name="Galindez B."/>
            <person name="Foltz S."/>
            <person name="Bersano I."/>
            <person name="Hermes F."/>
            <person name="Dandamudi K."/>
            <person name="Shi R."/>
            <person name="Carvalho R."/>
            <person name="Koparde V.N."/>
            <person name="Lee V."/>
            <person name="Buck G."/>
            <person name="Serrano M.G."/>
            <person name="Johnson A."/>
        </authorList>
    </citation>
    <scope>NUCLEOTIDE SEQUENCE [LARGE SCALE GENOMIC DNA]</scope>
</reference>
<dbReference type="KEGG" id="vg:29063179"/>
<dbReference type="EMBL" id="KU737350">
    <property type="protein sequence ID" value="AMW63199.1"/>
    <property type="molecule type" value="Genomic_DNA"/>
</dbReference>
<evidence type="ECO:0000313" key="2">
    <source>
        <dbReference type="EMBL" id="AMW63199.1"/>
    </source>
</evidence>
<feature type="region of interest" description="Disordered" evidence="1">
    <location>
        <begin position="1"/>
        <end position="24"/>
    </location>
</feature>
<accession>A0A143FMP2</accession>
<organism evidence="2 3">
    <name type="scientific">Bacillus phage SageFayge</name>
    <dbReference type="NCBI Taxonomy" id="1805954"/>
    <lineage>
        <taxon>Viruses</taxon>
        <taxon>Duplodnaviria</taxon>
        <taxon>Heunggongvirae</taxon>
        <taxon>Uroviricota</taxon>
        <taxon>Caudoviricetes</taxon>
        <taxon>Herelleviridae</taxon>
        <taxon>Bastillevirinae</taxon>
        <taxon>Wphvirus</taxon>
        <taxon>Wphvirus megatron</taxon>
    </lineage>
</organism>
<dbReference type="RefSeq" id="YP_009281082.1">
    <property type="nucleotide sequence ID" value="NC_031027.1"/>
</dbReference>
<proteinExistence type="predicted"/>
<dbReference type="Proteomes" id="UP000201239">
    <property type="component" value="Segment"/>
</dbReference>
<evidence type="ECO:0000313" key="3">
    <source>
        <dbReference type="Proteomes" id="UP000201239"/>
    </source>
</evidence>
<name>A0A143FMP2_9CAUD</name>
<dbReference type="GeneID" id="29063179"/>